<reference evidence="2 3" key="1">
    <citation type="submission" date="2018-04" db="EMBL/GenBank/DDBJ databases">
        <title>WGS assembly of Panicum hallii var. hallii HAL2.</title>
        <authorList>
            <person name="Lovell J."/>
            <person name="Jenkins J."/>
            <person name="Lowry D."/>
            <person name="Mamidi S."/>
            <person name="Sreedasyam A."/>
            <person name="Weng X."/>
            <person name="Barry K."/>
            <person name="Bonette J."/>
            <person name="Campitelli B."/>
            <person name="Daum C."/>
            <person name="Gordon S."/>
            <person name="Gould B."/>
            <person name="Lipzen A."/>
            <person name="MacQueen A."/>
            <person name="Palacio-Mejia J."/>
            <person name="Plott C."/>
            <person name="Shakirov E."/>
            <person name="Shu S."/>
            <person name="Yoshinaga Y."/>
            <person name="Zane M."/>
            <person name="Rokhsar D."/>
            <person name="Grimwood J."/>
            <person name="Schmutz J."/>
            <person name="Juenger T."/>
        </authorList>
    </citation>
    <scope>NUCLEOTIDE SEQUENCE [LARGE SCALE GENOMIC DNA]</scope>
    <source>
        <strain evidence="3">cv. HAL2</strain>
    </source>
</reference>
<evidence type="ECO:0000313" key="3">
    <source>
        <dbReference type="Proteomes" id="UP000244336"/>
    </source>
</evidence>
<evidence type="ECO:0000313" key="2">
    <source>
        <dbReference type="EMBL" id="PUZ61770.1"/>
    </source>
</evidence>
<dbReference type="EMBL" id="CM009752">
    <property type="protein sequence ID" value="PUZ61770.1"/>
    <property type="molecule type" value="Genomic_DNA"/>
</dbReference>
<proteinExistence type="predicted"/>
<organism evidence="2 3">
    <name type="scientific">Panicum hallii var. hallii</name>
    <dbReference type="NCBI Taxonomy" id="1504633"/>
    <lineage>
        <taxon>Eukaryota</taxon>
        <taxon>Viridiplantae</taxon>
        <taxon>Streptophyta</taxon>
        <taxon>Embryophyta</taxon>
        <taxon>Tracheophyta</taxon>
        <taxon>Spermatophyta</taxon>
        <taxon>Magnoliopsida</taxon>
        <taxon>Liliopsida</taxon>
        <taxon>Poales</taxon>
        <taxon>Poaceae</taxon>
        <taxon>PACMAD clade</taxon>
        <taxon>Panicoideae</taxon>
        <taxon>Panicodae</taxon>
        <taxon>Paniceae</taxon>
        <taxon>Panicinae</taxon>
        <taxon>Panicum</taxon>
        <taxon>Panicum sect. Panicum</taxon>
    </lineage>
</organism>
<feature type="compositionally biased region" description="Pro residues" evidence="1">
    <location>
        <begin position="56"/>
        <end position="70"/>
    </location>
</feature>
<feature type="compositionally biased region" description="Low complexity" evidence="1">
    <location>
        <begin position="71"/>
        <end position="81"/>
    </location>
</feature>
<sequence length="143" mass="15357">MLGTPWTLGLKTLKKAHGKKRRPWKGTQAMQPLDGPAQNNQGTPLALSDSPDGLTPTPPPPPPPPDPPYPLASRLLPSRSLDLPHKRTGGARRTDRPWRDPGRVRAAAVGRHRGRAPDLPVRQRRWCAAGQALVPGPPDLGGG</sequence>
<keyword evidence="3" id="KW-1185">Reference proteome</keyword>
<dbReference type="AlphaFoldDB" id="A0A2T7E1P5"/>
<dbReference type="Gramene" id="PUZ61770">
    <property type="protein sequence ID" value="PUZ61770"/>
    <property type="gene ID" value="GQ55_4G303800"/>
</dbReference>
<protein>
    <submittedName>
        <fullName evidence="2">Uncharacterized protein</fullName>
    </submittedName>
</protein>
<gene>
    <name evidence="2" type="ORF">GQ55_4G303800</name>
</gene>
<evidence type="ECO:0000256" key="1">
    <source>
        <dbReference type="SAM" id="MobiDB-lite"/>
    </source>
</evidence>
<feature type="compositionally biased region" description="Basic residues" evidence="1">
    <location>
        <begin position="12"/>
        <end position="24"/>
    </location>
</feature>
<feature type="region of interest" description="Disordered" evidence="1">
    <location>
        <begin position="1"/>
        <end position="117"/>
    </location>
</feature>
<name>A0A2T7E1P5_9POAL</name>
<feature type="compositionally biased region" description="Basic and acidic residues" evidence="1">
    <location>
        <begin position="92"/>
        <end position="103"/>
    </location>
</feature>
<accession>A0A2T7E1P5</accession>
<dbReference type="Proteomes" id="UP000244336">
    <property type="component" value="Chromosome 4"/>
</dbReference>